<name>A0ABV6MBH3_9ACTN</name>
<evidence type="ECO:0000313" key="2">
    <source>
        <dbReference type="EMBL" id="MFC0532076.1"/>
    </source>
</evidence>
<accession>A0ABV6MBH3</accession>
<organism evidence="2 3">
    <name type="scientific">Phytohabitans kaempferiae</name>
    <dbReference type="NCBI Taxonomy" id="1620943"/>
    <lineage>
        <taxon>Bacteria</taxon>
        <taxon>Bacillati</taxon>
        <taxon>Actinomycetota</taxon>
        <taxon>Actinomycetes</taxon>
        <taxon>Micromonosporales</taxon>
        <taxon>Micromonosporaceae</taxon>
    </lineage>
</organism>
<dbReference type="InterPro" id="IPR004942">
    <property type="entry name" value="Roadblock/LAMTOR2_dom"/>
</dbReference>
<evidence type="ECO:0000313" key="3">
    <source>
        <dbReference type="Proteomes" id="UP001589867"/>
    </source>
</evidence>
<dbReference type="SMART" id="SM00960">
    <property type="entry name" value="Robl_LC7"/>
    <property type="match status" value="1"/>
</dbReference>
<evidence type="ECO:0000259" key="1">
    <source>
        <dbReference type="SMART" id="SM00960"/>
    </source>
</evidence>
<dbReference type="RefSeq" id="WP_377257577.1">
    <property type="nucleotide sequence ID" value="NZ_JBHLUH010000064.1"/>
</dbReference>
<dbReference type="Gene3D" id="3.30.450.30">
    <property type="entry name" value="Dynein light chain 2a, cytoplasmic"/>
    <property type="match status" value="1"/>
</dbReference>
<keyword evidence="3" id="KW-1185">Reference proteome</keyword>
<dbReference type="PANTHER" id="PTHR36222">
    <property type="entry name" value="SERINE PROTEASE INHIBITOR RV3364C"/>
    <property type="match status" value="1"/>
</dbReference>
<feature type="domain" description="Roadblock/LAMTOR2" evidence="1">
    <location>
        <begin position="14"/>
        <end position="103"/>
    </location>
</feature>
<dbReference type="Proteomes" id="UP001589867">
    <property type="component" value="Unassembled WGS sequence"/>
</dbReference>
<dbReference type="Pfam" id="PF03259">
    <property type="entry name" value="Robl_LC7"/>
    <property type="match status" value="1"/>
</dbReference>
<sequence length="137" mass="14059">MTTQAMTTQQPDWGYLLDGLCEVAGVSHALAVSGDGLLIAASRQVPQEFVDQLAATTSGLASLTKGQATLMNAGEVEHTLVEMTAGSIVVMAIGNGSHLTVLAAKRADLGQVVYEMAALINRAGSALTPALRPALTP</sequence>
<reference evidence="2 3" key="1">
    <citation type="submission" date="2024-09" db="EMBL/GenBank/DDBJ databases">
        <authorList>
            <person name="Sun Q."/>
            <person name="Mori K."/>
        </authorList>
    </citation>
    <scope>NUCLEOTIDE SEQUENCE [LARGE SCALE GENOMIC DNA]</scope>
    <source>
        <strain evidence="2 3">TBRC 3947</strain>
    </source>
</reference>
<proteinExistence type="predicted"/>
<comment type="caution">
    <text evidence="2">The sequence shown here is derived from an EMBL/GenBank/DDBJ whole genome shotgun (WGS) entry which is preliminary data.</text>
</comment>
<gene>
    <name evidence="2" type="ORF">ACFFIA_30935</name>
</gene>
<dbReference type="InterPro" id="IPR053141">
    <property type="entry name" value="Mycobact_SerProt_Inhib_Rv3364c"/>
</dbReference>
<dbReference type="EMBL" id="JBHLUH010000064">
    <property type="protein sequence ID" value="MFC0532076.1"/>
    <property type="molecule type" value="Genomic_DNA"/>
</dbReference>
<dbReference type="PANTHER" id="PTHR36222:SF1">
    <property type="entry name" value="SERINE PROTEASE INHIBITOR RV3364C"/>
    <property type="match status" value="1"/>
</dbReference>
<protein>
    <submittedName>
        <fullName evidence="2">Roadblock/LC7 domain-containing protein</fullName>
    </submittedName>
</protein>
<dbReference type="SUPFAM" id="SSF103196">
    <property type="entry name" value="Roadblock/LC7 domain"/>
    <property type="match status" value="1"/>
</dbReference>